<dbReference type="PROSITE" id="PS50109">
    <property type="entry name" value="HIS_KIN"/>
    <property type="match status" value="1"/>
</dbReference>
<dbReference type="GO" id="GO:0005524">
    <property type="term" value="F:ATP binding"/>
    <property type="evidence" value="ECO:0007669"/>
    <property type="project" value="UniProtKB-KW"/>
</dbReference>
<dbReference type="InterPro" id="IPR004358">
    <property type="entry name" value="Sig_transdc_His_kin-like_C"/>
</dbReference>
<dbReference type="InterPro" id="IPR036890">
    <property type="entry name" value="HATPase_C_sf"/>
</dbReference>
<dbReference type="AlphaFoldDB" id="A0A7J3M359"/>
<dbReference type="GO" id="GO:0016772">
    <property type="term" value="F:transferase activity, transferring phosphorus-containing groups"/>
    <property type="evidence" value="ECO:0007669"/>
    <property type="project" value="InterPro"/>
</dbReference>
<keyword evidence="2" id="KW-0067">ATP-binding</keyword>
<sequence length="72" mass="8119">MEKGENIRVLFRDNGKGFSETAMKKAFREIYTEGGSGTGLYIVKKLVEKYNGKIRVLDKNTIEIVFQGSSID</sequence>
<proteinExistence type="predicted"/>
<dbReference type="SUPFAM" id="SSF55874">
    <property type="entry name" value="ATPase domain of HSP90 chaperone/DNA topoisomerase II/histidine kinase"/>
    <property type="match status" value="1"/>
</dbReference>
<gene>
    <name evidence="2" type="ORF">ENT52_06250</name>
</gene>
<comment type="caution">
    <text evidence="2">The sequence shown here is derived from an EMBL/GenBank/DDBJ whole genome shotgun (WGS) entry which is preliminary data.</text>
</comment>
<keyword evidence="2" id="KW-0547">Nucleotide-binding</keyword>
<dbReference type="Gene3D" id="3.30.565.10">
    <property type="entry name" value="Histidine kinase-like ATPase, C-terminal domain"/>
    <property type="match status" value="1"/>
</dbReference>
<dbReference type="InterPro" id="IPR003594">
    <property type="entry name" value="HATPase_dom"/>
</dbReference>
<organism evidence="2">
    <name type="scientific">Archaeoglobus fulgidus</name>
    <dbReference type="NCBI Taxonomy" id="2234"/>
    <lineage>
        <taxon>Archaea</taxon>
        <taxon>Methanobacteriati</taxon>
        <taxon>Methanobacteriota</taxon>
        <taxon>Archaeoglobi</taxon>
        <taxon>Archaeoglobales</taxon>
        <taxon>Archaeoglobaceae</taxon>
        <taxon>Archaeoglobus</taxon>
    </lineage>
</organism>
<evidence type="ECO:0000313" key="2">
    <source>
        <dbReference type="EMBL" id="HGT83311.1"/>
    </source>
</evidence>
<protein>
    <submittedName>
        <fullName evidence="2">ATP-binding protein</fullName>
    </submittedName>
</protein>
<feature type="domain" description="Histidine kinase" evidence="1">
    <location>
        <begin position="1"/>
        <end position="72"/>
    </location>
</feature>
<dbReference type="EMBL" id="DSYZ01000120">
    <property type="protein sequence ID" value="HGT83311.1"/>
    <property type="molecule type" value="Genomic_DNA"/>
</dbReference>
<reference evidence="2" key="1">
    <citation type="journal article" date="2020" name="mSystems">
        <title>Genome- and Community-Level Interaction Insights into Carbon Utilization and Element Cycling Functions of Hydrothermarchaeota in Hydrothermal Sediment.</title>
        <authorList>
            <person name="Zhou Z."/>
            <person name="Liu Y."/>
            <person name="Xu W."/>
            <person name="Pan J."/>
            <person name="Luo Z.H."/>
            <person name="Li M."/>
        </authorList>
    </citation>
    <scope>NUCLEOTIDE SEQUENCE [LARGE SCALE GENOMIC DNA]</scope>
    <source>
        <strain evidence="2">SpSt-587</strain>
    </source>
</reference>
<accession>A0A7J3M359</accession>
<name>A0A7J3M359_ARCFL</name>
<dbReference type="PRINTS" id="PR00344">
    <property type="entry name" value="BCTRLSENSOR"/>
</dbReference>
<dbReference type="Pfam" id="PF02518">
    <property type="entry name" value="HATPase_c"/>
    <property type="match status" value="1"/>
</dbReference>
<evidence type="ECO:0000259" key="1">
    <source>
        <dbReference type="PROSITE" id="PS50109"/>
    </source>
</evidence>
<dbReference type="InterPro" id="IPR005467">
    <property type="entry name" value="His_kinase_dom"/>
</dbReference>